<dbReference type="Proteomes" id="UP001595698">
    <property type="component" value="Unassembled WGS sequence"/>
</dbReference>
<accession>A0ABV8F0N2</accession>
<dbReference type="Gene3D" id="3.40.50.1980">
    <property type="entry name" value="Nitrogenase molybdenum iron protein domain"/>
    <property type="match status" value="2"/>
</dbReference>
<keyword evidence="5" id="KW-0175">Coiled coil</keyword>
<evidence type="ECO:0000256" key="4">
    <source>
        <dbReference type="ARBA" id="ARBA00022729"/>
    </source>
</evidence>
<evidence type="ECO:0000256" key="2">
    <source>
        <dbReference type="ARBA" id="ARBA00008814"/>
    </source>
</evidence>
<dbReference type="SUPFAM" id="SSF53807">
    <property type="entry name" value="Helical backbone' metal receptor"/>
    <property type="match status" value="1"/>
</dbReference>
<dbReference type="PANTHER" id="PTHR30532:SF1">
    <property type="entry name" value="IRON(3+)-HYDROXAMATE-BINDING PROTEIN FHUD"/>
    <property type="match status" value="1"/>
</dbReference>
<keyword evidence="4 7" id="KW-0732">Signal</keyword>
<evidence type="ECO:0000313" key="9">
    <source>
        <dbReference type="EMBL" id="MFC3981025.1"/>
    </source>
</evidence>
<keyword evidence="10" id="KW-1185">Reference proteome</keyword>
<evidence type="ECO:0000256" key="1">
    <source>
        <dbReference type="ARBA" id="ARBA00004196"/>
    </source>
</evidence>
<feature type="signal peptide" evidence="7">
    <location>
        <begin position="1"/>
        <end position="27"/>
    </location>
</feature>
<evidence type="ECO:0000256" key="7">
    <source>
        <dbReference type="SAM" id="SignalP"/>
    </source>
</evidence>
<dbReference type="PANTHER" id="PTHR30532">
    <property type="entry name" value="IRON III DICITRATE-BINDING PERIPLASMIC PROTEIN"/>
    <property type="match status" value="1"/>
</dbReference>
<comment type="subcellular location">
    <subcellularLocation>
        <location evidence="1">Cell envelope</location>
    </subcellularLocation>
</comment>
<dbReference type="InterPro" id="IPR002491">
    <property type="entry name" value="ABC_transptr_periplasmic_BD"/>
</dbReference>
<evidence type="ECO:0000259" key="8">
    <source>
        <dbReference type="PROSITE" id="PS50983"/>
    </source>
</evidence>
<name>A0ABV8F0N2_9ACTN</name>
<evidence type="ECO:0000256" key="3">
    <source>
        <dbReference type="ARBA" id="ARBA00022448"/>
    </source>
</evidence>
<dbReference type="RefSeq" id="WP_352009154.1">
    <property type="nucleotide sequence ID" value="NZ_JBHSBC010000012.1"/>
</dbReference>
<dbReference type="Pfam" id="PF01497">
    <property type="entry name" value="Peripla_BP_2"/>
    <property type="match status" value="1"/>
</dbReference>
<sequence length="322" mass="34514">MHLTRAVLGLLTAGLVALTTACGPSSAPSPGSASDPSGAPAATRTVQTVHGAVQVPTEPKRVVSLLNTTAAVLELGITPIAVLQEAESDYSPEDWAKVKTIPVIGTDETSINYEQLAQLQPDLIVSTQRREEDFGYDKLSAIAPTAFFVTENPADVRKALPEIADALGKKDAMAGKIAEYEAKIAEIKSKYSAVLEKTTWDYVEGGPEGFVANSPVSWPGLFMEETGLKFSKVATDERANRGVRLSYEQISRFKDTSVLLYGAQPDGGVDPATQKLLDQGSWKLLPAAKEGHVYPIKYGYQYSYKGVLEIVGQLEAILAKLA</sequence>
<feature type="region of interest" description="Disordered" evidence="6">
    <location>
        <begin position="22"/>
        <end position="42"/>
    </location>
</feature>
<dbReference type="InterPro" id="IPR051313">
    <property type="entry name" value="Bact_iron-sidero_bind"/>
</dbReference>
<evidence type="ECO:0000256" key="5">
    <source>
        <dbReference type="SAM" id="Coils"/>
    </source>
</evidence>
<feature type="coiled-coil region" evidence="5">
    <location>
        <begin position="170"/>
        <end position="197"/>
    </location>
</feature>
<comment type="caution">
    <text evidence="9">The sequence shown here is derived from an EMBL/GenBank/DDBJ whole genome shotgun (WGS) entry which is preliminary data.</text>
</comment>
<dbReference type="EMBL" id="JBHSBC010000012">
    <property type="protein sequence ID" value="MFC3981025.1"/>
    <property type="molecule type" value="Genomic_DNA"/>
</dbReference>
<feature type="chain" id="PRO_5046280229" evidence="7">
    <location>
        <begin position="28"/>
        <end position="322"/>
    </location>
</feature>
<evidence type="ECO:0000256" key="6">
    <source>
        <dbReference type="SAM" id="MobiDB-lite"/>
    </source>
</evidence>
<evidence type="ECO:0000313" key="10">
    <source>
        <dbReference type="Proteomes" id="UP001595698"/>
    </source>
</evidence>
<reference evidence="10" key="1">
    <citation type="journal article" date="2019" name="Int. J. Syst. Evol. Microbiol.">
        <title>The Global Catalogue of Microorganisms (GCM) 10K type strain sequencing project: providing services to taxonomists for standard genome sequencing and annotation.</title>
        <authorList>
            <consortium name="The Broad Institute Genomics Platform"/>
            <consortium name="The Broad Institute Genome Sequencing Center for Infectious Disease"/>
            <person name="Wu L."/>
            <person name="Ma J."/>
        </authorList>
    </citation>
    <scope>NUCLEOTIDE SEQUENCE [LARGE SCALE GENOMIC DNA]</scope>
    <source>
        <strain evidence="10">TBRC 7912</strain>
    </source>
</reference>
<comment type="similarity">
    <text evidence="2">Belongs to the bacterial solute-binding protein 8 family.</text>
</comment>
<feature type="domain" description="Fe/B12 periplasmic-binding" evidence="8">
    <location>
        <begin position="60"/>
        <end position="322"/>
    </location>
</feature>
<proteinExistence type="inferred from homology"/>
<gene>
    <name evidence="9" type="ORF">ACFOYY_12885</name>
</gene>
<keyword evidence="3" id="KW-0813">Transport</keyword>
<organism evidence="9 10">
    <name type="scientific">Streptosporangium jomthongense</name>
    <dbReference type="NCBI Taxonomy" id="1193683"/>
    <lineage>
        <taxon>Bacteria</taxon>
        <taxon>Bacillati</taxon>
        <taxon>Actinomycetota</taxon>
        <taxon>Actinomycetes</taxon>
        <taxon>Streptosporangiales</taxon>
        <taxon>Streptosporangiaceae</taxon>
        <taxon>Streptosporangium</taxon>
    </lineage>
</organism>
<dbReference type="PROSITE" id="PS51257">
    <property type="entry name" value="PROKAR_LIPOPROTEIN"/>
    <property type="match status" value="1"/>
</dbReference>
<protein>
    <submittedName>
        <fullName evidence="9">ABC transporter substrate-binding protein</fullName>
    </submittedName>
</protein>
<dbReference type="PROSITE" id="PS50983">
    <property type="entry name" value="FE_B12_PBP"/>
    <property type="match status" value="1"/>
</dbReference>